<feature type="domain" description="RUN" evidence="4">
    <location>
        <begin position="49"/>
        <end position="196"/>
    </location>
</feature>
<dbReference type="SUPFAM" id="SSF64268">
    <property type="entry name" value="PX domain"/>
    <property type="match status" value="1"/>
</dbReference>
<dbReference type="PANTHER" id="PTHR47194:SF3">
    <property type="entry name" value="SORTING NEXIN 29"/>
    <property type="match status" value="1"/>
</dbReference>
<dbReference type="Pfam" id="PF00787">
    <property type="entry name" value="PX"/>
    <property type="match status" value="1"/>
</dbReference>
<sequence length="625" mass="70721">MSLKLMSAVIATSVSASHKVENSEKLLKQLLQCVQQCQKRYGGKTELATEFDSCVAGLCLSLEAVFLHGLRNRLCPNVDNPSKALKQVSEIVAQSLNIGNENLSFWPFVKRHLTKHEQERFAVLKHIWTNTGCGRAWIRSALNEHILKEYYESWAILRDDDKNSMLPNMAAGLGSILFAISIDKPELNSGITHRPEAFKNKSEPIIDAPIPETKKEKKRKVARQFISFDEDDSVLSTSVPSSSGSSTSDTNSLGESNSFKPKFKQSVNRKTTDKADKMSEELRDNAEAKPVRKLSIENSGSREKFSSTVPETLTPIAEIGVGELTPISIEVNKNFDSPDTSDDILEVPTDISAVLTIVENKNQEELRKKDEKIMLLVKENESLKEQVMKYISAIQMLRRDDEGVQKALEGVQFDDQPDYRSEAKIFEKKLVQVAEMHAELMDFNVVLQQTLCQKDALLERLKSELESLRGPMPSDSLSSEGGGSVNIWIPSAFLTGTGSNSHHVYQIYIKTGKDEWNIYRRYAQFYALHMDLKKLDPVVGTFDFPPKSLGKKDSALVEERRKRLQIYLRRVISHWPELSHCNSRFLLEQHLGFFKDQREDLKNKRNNIFSARRSGENSSNNYSGL</sequence>
<dbReference type="SMART" id="SM00593">
    <property type="entry name" value="RUN"/>
    <property type="match status" value="1"/>
</dbReference>
<feature type="compositionally biased region" description="Basic and acidic residues" evidence="2">
    <location>
        <begin position="270"/>
        <end position="290"/>
    </location>
</feature>
<feature type="region of interest" description="Disordered" evidence="2">
    <location>
        <begin position="191"/>
        <end position="221"/>
    </location>
</feature>
<dbReference type="CDD" id="cd17689">
    <property type="entry name" value="RUN_SNX29"/>
    <property type="match status" value="1"/>
</dbReference>
<dbReference type="GO" id="GO:0035091">
    <property type="term" value="F:phosphatidylinositol binding"/>
    <property type="evidence" value="ECO:0007669"/>
    <property type="project" value="InterPro"/>
</dbReference>
<dbReference type="InterPro" id="IPR001683">
    <property type="entry name" value="PX_dom"/>
</dbReference>
<feature type="compositionally biased region" description="Low complexity" evidence="2">
    <location>
        <begin position="234"/>
        <end position="254"/>
    </location>
</feature>
<proteinExistence type="predicted"/>
<dbReference type="PANTHER" id="PTHR47194">
    <property type="entry name" value="SORTING NEXIN-29-RELATED"/>
    <property type="match status" value="1"/>
</dbReference>
<dbReference type="InterPro" id="IPR037213">
    <property type="entry name" value="Run_dom_sf"/>
</dbReference>
<protein>
    <recommendedName>
        <fullName evidence="7">Sorting nexin-29</fullName>
    </recommendedName>
</protein>
<evidence type="ECO:0000313" key="6">
    <source>
        <dbReference type="Proteomes" id="UP001159042"/>
    </source>
</evidence>
<keyword evidence="1" id="KW-0175">Coiled coil</keyword>
<comment type="caution">
    <text evidence="5">The sequence shown here is derived from an EMBL/GenBank/DDBJ whole genome shotgun (WGS) entry which is preliminary data.</text>
</comment>
<feature type="region of interest" description="Disordered" evidence="2">
    <location>
        <begin position="234"/>
        <end position="308"/>
    </location>
</feature>
<gene>
    <name evidence="5" type="ORF">NQ315_013420</name>
</gene>
<evidence type="ECO:0000259" key="4">
    <source>
        <dbReference type="PROSITE" id="PS50826"/>
    </source>
</evidence>
<reference evidence="5 6" key="1">
    <citation type="journal article" date="2023" name="Insect Mol. Biol.">
        <title>Genome sequencing provides insights into the evolution of gene families encoding plant cell wall-degrading enzymes in longhorned beetles.</title>
        <authorList>
            <person name="Shin N.R."/>
            <person name="Okamura Y."/>
            <person name="Kirsch R."/>
            <person name="Pauchet Y."/>
        </authorList>
    </citation>
    <scope>NUCLEOTIDE SEQUENCE [LARGE SCALE GENOMIC DNA]</scope>
    <source>
        <strain evidence="5">EAD_L_NR</strain>
    </source>
</reference>
<dbReference type="InterPro" id="IPR004012">
    <property type="entry name" value="Run_dom"/>
</dbReference>
<accession>A0AAV8VHA1</accession>
<evidence type="ECO:0000256" key="2">
    <source>
        <dbReference type="SAM" id="MobiDB-lite"/>
    </source>
</evidence>
<evidence type="ECO:0000313" key="5">
    <source>
        <dbReference type="EMBL" id="KAJ8913598.1"/>
    </source>
</evidence>
<keyword evidence="6" id="KW-1185">Reference proteome</keyword>
<evidence type="ECO:0008006" key="7">
    <source>
        <dbReference type="Google" id="ProtNLM"/>
    </source>
</evidence>
<dbReference type="InterPro" id="IPR037916">
    <property type="entry name" value="SNX29_PX"/>
</dbReference>
<feature type="domain" description="PX" evidence="3">
    <location>
        <begin position="483"/>
        <end position="601"/>
    </location>
</feature>
<dbReference type="Gene3D" id="3.30.1520.10">
    <property type="entry name" value="Phox-like domain"/>
    <property type="match status" value="1"/>
</dbReference>
<dbReference type="PROSITE" id="PS50826">
    <property type="entry name" value="RUN"/>
    <property type="match status" value="1"/>
</dbReference>
<dbReference type="InterPro" id="IPR047329">
    <property type="entry name" value="RUN_SNX29"/>
</dbReference>
<organism evidence="5 6">
    <name type="scientific">Exocentrus adspersus</name>
    <dbReference type="NCBI Taxonomy" id="1586481"/>
    <lineage>
        <taxon>Eukaryota</taxon>
        <taxon>Metazoa</taxon>
        <taxon>Ecdysozoa</taxon>
        <taxon>Arthropoda</taxon>
        <taxon>Hexapoda</taxon>
        <taxon>Insecta</taxon>
        <taxon>Pterygota</taxon>
        <taxon>Neoptera</taxon>
        <taxon>Endopterygota</taxon>
        <taxon>Coleoptera</taxon>
        <taxon>Polyphaga</taxon>
        <taxon>Cucujiformia</taxon>
        <taxon>Chrysomeloidea</taxon>
        <taxon>Cerambycidae</taxon>
        <taxon>Lamiinae</taxon>
        <taxon>Acanthocinini</taxon>
        <taxon>Exocentrus</taxon>
    </lineage>
</organism>
<feature type="coiled-coil region" evidence="1">
    <location>
        <begin position="366"/>
        <end position="400"/>
    </location>
</feature>
<dbReference type="SMART" id="SM00312">
    <property type="entry name" value="PX"/>
    <property type="match status" value="1"/>
</dbReference>
<dbReference type="Pfam" id="PF02759">
    <property type="entry name" value="RUN"/>
    <property type="match status" value="1"/>
</dbReference>
<evidence type="ECO:0000259" key="3">
    <source>
        <dbReference type="PROSITE" id="PS50195"/>
    </source>
</evidence>
<evidence type="ECO:0000256" key="1">
    <source>
        <dbReference type="SAM" id="Coils"/>
    </source>
</evidence>
<dbReference type="PROSITE" id="PS50195">
    <property type="entry name" value="PX"/>
    <property type="match status" value="1"/>
</dbReference>
<dbReference type="SUPFAM" id="SSF140741">
    <property type="entry name" value="RUN domain-like"/>
    <property type="match status" value="1"/>
</dbReference>
<dbReference type="Proteomes" id="UP001159042">
    <property type="component" value="Unassembled WGS sequence"/>
</dbReference>
<dbReference type="InterPro" id="IPR036871">
    <property type="entry name" value="PX_dom_sf"/>
</dbReference>
<name>A0AAV8VHA1_9CUCU</name>
<feature type="compositionally biased region" description="Polar residues" evidence="2">
    <location>
        <begin position="255"/>
        <end position="269"/>
    </location>
</feature>
<feature type="compositionally biased region" description="Basic and acidic residues" evidence="2">
    <location>
        <begin position="193"/>
        <end position="204"/>
    </location>
</feature>
<dbReference type="CDD" id="cd07277">
    <property type="entry name" value="PX_RUN"/>
    <property type="match status" value="1"/>
</dbReference>
<dbReference type="AlphaFoldDB" id="A0AAV8VHA1"/>
<dbReference type="EMBL" id="JANEYG010000090">
    <property type="protein sequence ID" value="KAJ8913598.1"/>
    <property type="molecule type" value="Genomic_DNA"/>
</dbReference>
<dbReference type="Gene3D" id="1.20.58.900">
    <property type="match status" value="1"/>
</dbReference>